<comment type="caution">
    <text evidence="3">The sequence shown here is derived from an EMBL/GenBank/DDBJ whole genome shotgun (WGS) entry which is preliminary data.</text>
</comment>
<evidence type="ECO:0000259" key="2">
    <source>
        <dbReference type="Pfam" id="PF13243"/>
    </source>
</evidence>
<organism evidence="3 4">
    <name type="scientific">Anisodus tanguticus</name>
    <dbReference type="NCBI Taxonomy" id="243964"/>
    <lineage>
        <taxon>Eukaryota</taxon>
        <taxon>Viridiplantae</taxon>
        <taxon>Streptophyta</taxon>
        <taxon>Embryophyta</taxon>
        <taxon>Tracheophyta</taxon>
        <taxon>Spermatophyta</taxon>
        <taxon>Magnoliopsida</taxon>
        <taxon>eudicotyledons</taxon>
        <taxon>Gunneridae</taxon>
        <taxon>Pentapetalae</taxon>
        <taxon>asterids</taxon>
        <taxon>lamiids</taxon>
        <taxon>Solanales</taxon>
        <taxon>Solanaceae</taxon>
        <taxon>Solanoideae</taxon>
        <taxon>Hyoscyameae</taxon>
        <taxon>Anisodus</taxon>
    </lineage>
</organism>
<dbReference type="GO" id="GO:0016104">
    <property type="term" value="P:triterpenoid biosynthetic process"/>
    <property type="evidence" value="ECO:0007669"/>
    <property type="project" value="InterPro"/>
</dbReference>
<dbReference type="SUPFAM" id="SSF48239">
    <property type="entry name" value="Terpenoid cyclases/Protein prenyltransferases"/>
    <property type="match status" value="1"/>
</dbReference>
<accession>A0AAE1UU57</accession>
<reference evidence="3" key="1">
    <citation type="submission" date="2023-12" db="EMBL/GenBank/DDBJ databases">
        <title>Genome assembly of Anisodus tanguticus.</title>
        <authorList>
            <person name="Wang Y.-J."/>
        </authorList>
    </citation>
    <scope>NUCLEOTIDE SEQUENCE</scope>
    <source>
        <strain evidence="3">KB-2021</strain>
        <tissue evidence="3">Leaf</tissue>
    </source>
</reference>
<feature type="domain" description="Squalene cyclase C-terminal" evidence="2">
    <location>
        <begin position="27"/>
        <end position="98"/>
    </location>
</feature>
<keyword evidence="4" id="KW-1185">Reference proteome</keyword>
<dbReference type="Gene3D" id="1.50.10.20">
    <property type="match status" value="2"/>
</dbReference>
<dbReference type="Proteomes" id="UP001291623">
    <property type="component" value="Unassembled WGS sequence"/>
</dbReference>
<evidence type="ECO:0000313" key="4">
    <source>
        <dbReference type="Proteomes" id="UP001291623"/>
    </source>
</evidence>
<dbReference type="GO" id="GO:0016866">
    <property type="term" value="F:intramolecular transferase activity"/>
    <property type="evidence" value="ECO:0007669"/>
    <property type="project" value="InterPro"/>
</dbReference>
<dbReference type="PANTHER" id="PTHR11764:SF19">
    <property type="entry name" value="TERPENE CYCLASE_MUTASE FAMILY MEMBER"/>
    <property type="match status" value="1"/>
</dbReference>
<dbReference type="InterPro" id="IPR018333">
    <property type="entry name" value="Squalene_cyclase"/>
</dbReference>
<protein>
    <recommendedName>
        <fullName evidence="2">Squalene cyclase C-terminal domain-containing protein</fullName>
    </recommendedName>
</protein>
<sequence length="249" mass="28428">MEHIHYEDENSRYLCIDCVEKSFGCQLWDAAFSIQAILSSDIAQEFGPTIKKANSFLKESQVQENPYGDFKKMYRHISKGSWTFSMQDYGWQVPDCTSEGLKCALLLSQMPTDLVGEKIETHRIFDAVNIILSLQVIEINVASPTSSPKENILFKNKLQDINVHISYGLRQTIPEDSSSSPSALLPVNYEVCLNDQSLRTEQLISSTSHTLPMQSENGGFPAWEPQRAYRWLEKFNPTEFFEDAVIERE</sequence>
<dbReference type="AlphaFoldDB" id="A0AAE1UU57"/>
<name>A0AAE1UU57_9SOLA</name>
<evidence type="ECO:0000313" key="3">
    <source>
        <dbReference type="EMBL" id="KAK4343327.1"/>
    </source>
</evidence>
<gene>
    <name evidence="3" type="ORF">RND71_036421</name>
</gene>
<proteinExistence type="predicted"/>
<dbReference type="EMBL" id="JAVYJV010000020">
    <property type="protein sequence ID" value="KAK4343327.1"/>
    <property type="molecule type" value="Genomic_DNA"/>
</dbReference>
<dbReference type="GO" id="GO:0005811">
    <property type="term" value="C:lipid droplet"/>
    <property type="evidence" value="ECO:0007669"/>
    <property type="project" value="InterPro"/>
</dbReference>
<dbReference type="PANTHER" id="PTHR11764">
    <property type="entry name" value="TERPENE CYCLASE/MUTASE FAMILY MEMBER"/>
    <property type="match status" value="1"/>
</dbReference>
<dbReference type="Pfam" id="PF13243">
    <property type="entry name" value="SQHop_cyclase_C"/>
    <property type="match status" value="1"/>
</dbReference>
<evidence type="ECO:0000256" key="1">
    <source>
        <dbReference type="ARBA" id="ARBA00022737"/>
    </source>
</evidence>
<dbReference type="InterPro" id="IPR008930">
    <property type="entry name" value="Terpenoid_cyclase/PrenylTrfase"/>
</dbReference>
<keyword evidence="1" id="KW-0677">Repeat</keyword>
<dbReference type="InterPro" id="IPR032696">
    <property type="entry name" value="SQ_cyclase_C"/>
</dbReference>